<dbReference type="RefSeq" id="WP_107864530.1">
    <property type="nucleotide sequence ID" value="NZ_QAON01000002.1"/>
</dbReference>
<evidence type="ECO:0000313" key="2">
    <source>
        <dbReference type="EMBL" id="PTQ90680.1"/>
    </source>
</evidence>
<feature type="domain" description="Type IV pilin Tt1218-like" evidence="1">
    <location>
        <begin position="34"/>
        <end position="102"/>
    </location>
</feature>
<dbReference type="InterPro" id="IPR013362">
    <property type="entry name" value="Pilus_4_PilV"/>
</dbReference>
<sequence>MKKMRSLSRQRGVGMPEILVALLLLGITVMGFAALQIRSLGTTNEAMYRSQAMALAQDLAEKVMANQQGVATYNAAWNPLAVAANLCETNNCTPAQMAQYDIRNAVEVAARTLPNGRIGMAACPLANNRCLYVAWNDTTPTVGNGVNDCSLTTGLYRLGADCVMLEIY</sequence>
<keyword evidence="3" id="KW-1185">Reference proteome</keyword>
<accession>A0A2T5J2D5</accession>
<organism evidence="2 3">
    <name type="scientific">Agitococcus lubricus</name>
    <dbReference type="NCBI Taxonomy" id="1077255"/>
    <lineage>
        <taxon>Bacteria</taxon>
        <taxon>Pseudomonadati</taxon>
        <taxon>Pseudomonadota</taxon>
        <taxon>Gammaproteobacteria</taxon>
        <taxon>Moraxellales</taxon>
        <taxon>Moraxellaceae</taxon>
        <taxon>Agitococcus</taxon>
    </lineage>
</organism>
<dbReference type="InterPro" id="IPR054402">
    <property type="entry name" value="Tt1218-like_dom"/>
</dbReference>
<dbReference type="NCBIfam" id="TIGR02523">
    <property type="entry name" value="type_IV_pilV"/>
    <property type="match status" value="1"/>
</dbReference>
<name>A0A2T5J2D5_9GAMM</name>
<dbReference type="OrthoDB" id="6658593at2"/>
<protein>
    <submittedName>
        <fullName evidence="2">Type IV pilus assembly protein PilV</fullName>
    </submittedName>
</protein>
<gene>
    <name evidence="2" type="ORF">C8N29_10280</name>
</gene>
<dbReference type="AlphaFoldDB" id="A0A2T5J2D5"/>
<evidence type="ECO:0000313" key="3">
    <source>
        <dbReference type="Proteomes" id="UP000244223"/>
    </source>
</evidence>
<dbReference type="Proteomes" id="UP000244223">
    <property type="component" value="Unassembled WGS sequence"/>
</dbReference>
<evidence type="ECO:0000259" key="1">
    <source>
        <dbReference type="Pfam" id="PF22150"/>
    </source>
</evidence>
<proteinExistence type="predicted"/>
<reference evidence="2 3" key="1">
    <citation type="submission" date="2018-04" db="EMBL/GenBank/DDBJ databases">
        <title>Genomic Encyclopedia of Archaeal and Bacterial Type Strains, Phase II (KMG-II): from individual species to whole genera.</title>
        <authorList>
            <person name="Goeker M."/>
        </authorList>
    </citation>
    <scope>NUCLEOTIDE SEQUENCE [LARGE SCALE GENOMIC DNA]</scope>
    <source>
        <strain evidence="2 3">DSM 5822</strain>
    </source>
</reference>
<dbReference type="EMBL" id="QAON01000002">
    <property type="protein sequence ID" value="PTQ90680.1"/>
    <property type="molecule type" value="Genomic_DNA"/>
</dbReference>
<comment type="caution">
    <text evidence="2">The sequence shown here is derived from an EMBL/GenBank/DDBJ whole genome shotgun (WGS) entry which is preliminary data.</text>
</comment>
<dbReference type="Pfam" id="PF22150">
    <property type="entry name" value="Tt1218-like"/>
    <property type="match status" value="1"/>
</dbReference>